<accession>A0A1E5LJF9</accession>
<reference evidence="1 2" key="1">
    <citation type="submission" date="2016-08" db="EMBL/GenBank/DDBJ databases">
        <title>Genome of Bacillus solimangrovi GH2-4.</title>
        <authorList>
            <person name="Lim S."/>
            <person name="Kim B.-C."/>
        </authorList>
    </citation>
    <scope>NUCLEOTIDE SEQUENCE [LARGE SCALE GENOMIC DNA]</scope>
    <source>
        <strain evidence="1 2">GH2-4</strain>
    </source>
</reference>
<protein>
    <submittedName>
        <fullName evidence="1">Uncharacterized protein</fullName>
    </submittedName>
</protein>
<dbReference type="Proteomes" id="UP000095209">
    <property type="component" value="Unassembled WGS sequence"/>
</dbReference>
<dbReference type="AlphaFoldDB" id="A0A1E5LJF9"/>
<proteinExistence type="predicted"/>
<evidence type="ECO:0000313" key="1">
    <source>
        <dbReference type="EMBL" id="OEH94232.1"/>
    </source>
</evidence>
<evidence type="ECO:0000313" key="2">
    <source>
        <dbReference type="Proteomes" id="UP000095209"/>
    </source>
</evidence>
<sequence>MKGKIAVMIVIVFIVVVVMSMEKTYFHYIADGSSLHWQAELHLLVDKKKQKHETFVDFTYVEDEEVDRIKYEWIDPIAGYVSTTGKRLSNSRKEINLISERNADYYPDEYIRKSIEKRPLKIESLYNGKWHSEDIYFELQ</sequence>
<gene>
    <name evidence="1" type="ORF">BFG57_09285</name>
</gene>
<dbReference type="RefSeq" id="WP_069715795.1">
    <property type="nucleotide sequence ID" value="NZ_MJEH01000004.1"/>
</dbReference>
<dbReference type="EMBL" id="MJEH01000004">
    <property type="protein sequence ID" value="OEH94232.1"/>
    <property type="molecule type" value="Genomic_DNA"/>
</dbReference>
<name>A0A1E5LJF9_9BACI</name>
<organism evidence="1 2">
    <name type="scientific">Bacillus solimangrovi</name>
    <dbReference type="NCBI Taxonomy" id="1305675"/>
    <lineage>
        <taxon>Bacteria</taxon>
        <taxon>Bacillati</taxon>
        <taxon>Bacillota</taxon>
        <taxon>Bacilli</taxon>
        <taxon>Bacillales</taxon>
        <taxon>Bacillaceae</taxon>
        <taxon>Bacillus</taxon>
    </lineage>
</organism>
<keyword evidence="2" id="KW-1185">Reference proteome</keyword>
<comment type="caution">
    <text evidence="1">The sequence shown here is derived from an EMBL/GenBank/DDBJ whole genome shotgun (WGS) entry which is preliminary data.</text>
</comment>